<evidence type="ECO:0000256" key="1">
    <source>
        <dbReference type="SAM" id="MobiDB-lite"/>
    </source>
</evidence>
<keyword evidence="3" id="KW-1185">Reference proteome</keyword>
<comment type="caution">
    <text evidence="2">The sequence shown here is derived from an EMBL/GenBank/DDBJ whole genome shotgun (WGS) entry which is preliminary data.</text>
</comment>
<sequence>MDADESLTIVELVAILCLLGIKPTSLTTDADGSLTGSPPYSPPWMSTPTTQLNSASSSVRQMSDPTGGEW</sequence>
<dbReference type="Proteomes" id="UP000626092">
    <property type="component" value="Unassembled WGS sequence"/>
</dbReference>
<gene>
    <name evidence="2" type="ORF">RHSIM_Rhsim10G0021900</name>
</gene>
<reference evidence="2" key="1">
    <citation type="submission" date="2019-11" db="EMBL/GenBank/DDBJ databases">
        <authorList>
            <person name="Liu Y."/>
            <person name="Hou J."/>
            <person name="Li T.-Q."/>
            <person name="Guan C.-H."/>
            <person name="Wu X."/>
            <person name="Wu H.-Z."/>
            <person name="Ling F."/>
            <person name="Zhang R."/>
            <person name="Shi X.-G."/>
            <person name="Ren J.-P."/>
            <person name="Chen E.-F."/>
            <person name="Sun J.-M."/>
        </authorList>
    </citation>
    <scope>NUCLEOTIDE SEQUENCE</scope>
    <source>
        <strain evidence="2">Adult_tree_wgs_1</strain>
        <tissue evidence="2">Leaves</tissue>
    </source>
</reference>
<organism evidence="2 3">
    <name type="scientific">Rhododendron simsii</name>
    <name type="common">Sims's rhododendron</name>
    <dbReference type="NCBI Taxonomy" id="118357"/>
    <lineage>
        <taxon>Eukaryota</taxon>
        <taxon>Viridiplantae</taxon>
        <taxon>Streptophyta</taxon>
        <taxon>Embryophyta</taxon>
        <taxon>Tracheophyta</taxon>
        <taxon>Spermatophyta</taxon>
        <taxon>Magnoliopsida</taxon>
        <taxon>eudicotyledons</taxon>
        <taxon>Gunneridae</taxon>
        <taxon>Pentapetalae</taxon>
        <taxon>asterids</taxon>
        <taxon>Ericales</taxon>
        <taxon>Ericaceae</taxon>
        <taxon>Ericoideae</taxon>
        <taxon>Rhodoreae</taxon>
        <taxon>Rhododendron</taxon>
    </lineage>
</organism>
<accession>A0A834GFH3</accession>
<feature type="region of interest" description="Disordered" evidence="1">
    <location>
        <begin position="25"/>
        <end position="70"/>
    </location>
</feature>
<name>A0A834GFH3_RHOSS</name>
<feature type="compositionally biased region" description="Polar residues" evidence="1">
    <location>
        <begin position="25"/>
        <end position="64"/>
    </location>
</feature>
<dbReference type="EMBL" id="WJXA01000010">
    <property type="protein sequence ID" value="KAF7130709.1"/>
    <property type="molecule type" value="Genomic_DNA"/>
</dbReference>
<proteinExistence type="predicted"/>
<evidence type="ECO:0000313" key="3">
    <source>
        <dbReference type="Proteomes" id="UP000626092"/>
    </source>
</evidence>
<protein>
    <submittedName>
        <fullName evidence="2">Uncharacterized protein</fullName>
    </submittedName>
</protein>
<dbReference type="AlphaFoldDB" id="A0A834GFH3"/>
<evidence type="ECO:0000313" key="2">
    <source>
        <dbReference type="EMBL" id="KAF7130709.1"/>
    </source>
</evidence>